<feature type="chain" id="PRO_5045756154" description="Lipoprotein" evidence="2">
    <location>
        <begin position="18"/>
        <end position="264"/>
    </location>
</feature>
<dbReference type="Proteomes" id="UP000823201">
    <property type="component" value="Unassembled WGS sequence"/>
</dbReference>
<evidence type="ECO:0000313" key="3">
    <source>
        <dbReference type="EMBL" id="MBM7656854.1"/>
    </source>
</evidence>
<keyword evidence="4" id="KW-1185">Reference proteome</keyword>
<gene>
    <name evidence="3" type="ORF">JOC27_000291</name>
</gene>
<evidence type="ECO:0008006" key="5">
    <source>
        <dbReference type="Google" id="ProtNLM"/>
    </source>
</evidence>
<organism evidence="3 4">
    <name type="scientific">Sporolactobacillus spathodeae</name>
    <dbReference type="NCBI Taxonomy" id="1465502"/>
    <lineage>
        <taxon>Bacteria</taxon>
        <taxon>Bacillati</taxon>
        <taxon>Bacillota</taxon>
        <taxon>Bacilli</taxon>
        <taxon>Bacillales</taxon>
        <taxon>Sporolactobacillaceae</taxon>
        <taxon>Sporolactobacillus</taxon>
    </lineage>
</organism>
<comment type="caution">
    <text evidence="3">The sequence shown here is derived from an EMBL/GenBank/DDBJ whole genome shotgun (WGS) entry which is preliminary data.</text>
</comment>
<dbReference type="Gene3D" id="1.25.40.10">
    <property type="entry name" value="Tetratricopeptide repeat domain"/>
    <property type="match status" value="1"/>
</dbReference>
<feature type="region of interest" description="Disordered" evidence="1">
    <location>
        <begin position="117"/>
        <end position="182"/>
    </location>
</feature>
<dbReference type="RefSeq" id="WP_205005216.1">
    <property type="nucleotide sequence ID" value="NZ_CBCRXA010000002.1"/>
</dbReference>
<evidence type="ECO:0000256" key="1">
    <source>
        <dbReference type="SAM" id="MobiDB-lite"/>
    </source>
</evidence>
<dbReference type="SUPFAM" id="SSF48452">
    <property type="entry name" value="TPR-like"/>
    <property type="match status" value="1"/>
</dbReference>
<feature type="compositionally biased region" description="Low complexity" evidence="1">
    <location>
        <begin position="117"/>
        <end position="156"/>
    </location>
</feature>
<dbReference type="EMBL" id="JAFBEV010000002">
    <property type="protein sequence ID" value="MBM7656854.1"/>
    <property type="molecule type" value="Genomic_DNA"/>
</dbReference>
<name>A0ABS2Q4Y8_9BACL</name>
<proteinExistence type="predicted"/>
<feature type="compositionally biased region" description="Low complexity" evidence="1">
    <location>
        <begin position="173"/>
        <end position="182"/>
    </location>
</feature>
<sequence>MKKLLILLLAALVLALAACDNDISNTYDQVMKEGRTAIHQGNYAKAAVFFEQAQKIKKGDSTAHALYIQTRYLVLGKKEMKRDRFANAIRDLNHVLMQKGGSGMLIKEARKIKQQAEAEQTGQAAGFSEEGSQQSVASSSGTAASSAVSQTTSVTTIQAGTSTQSGSSERASDSSTQTASSQVSSIQEKAEIAVAQVAGYTPNKVYFLTKDNGTYYSIELRENNSGNSAADPETAPSIGFFRYYKATGKIMQLDLISNKYQEVK</sequence>
<feature type="compositionally biased region" description="Polar residues" evidence="1">
    <location>
        <begin position="157"/>
        <end position="169"/>
    </location>
</feature>
<reference evidence="3 4" key="1">
    <citation type="submission" date="2021-01" db="EMBL/GenBank/DDBJ databases">
        <title>Genomic Encyclopedia of Type Strains, Phase IV (KMG-IV): sequencing the most valuable type-strain genomes for metagenomic binning, comparative biology and taxonomic classification.</title>
        <authorList>
            <person name="Goeker M."/>
        </authorList>
    </citation>
    <scope>NUCLEOTIDE SEQUENCE [LARGE SCALE GENOMIC DNA]</scope>
    <source>
        <strain evidence="3 4">DSM 100968</strain>
    </source>
</reference>
<protein>
    <recommendedName>
        <fullName evidence="5">Lipoprotein</fullName>
    </recommendedName>
</protein>
<keyword evidence="2" id="KW-0732">Signal</keyword>
<accession>A0ABS2Q4Y8</accession>
<evidence type="ECO:0000256" key="2">
    <source>
        <dbReference type="SAM" id="SignalP"/>
    </source>
</evidence>
<evidence type="ECO:0000313" key="4">
    <source>
        <dbReference type="Proteomes" id="UP000823201"/>
    </source>
</evidence>
<dbReference type="PROSITE" id="PS51257">
    <property type="entry name" value="PROKAR_LIPOPROTEIN"/>
    <property type="match status" value="1"/>
</dbReference>
<feature type="signal peptide" evidence="2">
    <location>
        <begin position="1"/>
        <end position="17"/>
    </location>
</feature>
<dbReference type="InterPro" id="IPR011990">
    <property type="entry name" value="TPR-like_helical_dom_sf"/>
</dbReference>